<evidence type="ECO:0000256" key="1">
    <source>
        <dbReference type="SAM" id="MobiDB-lite"/>
    </source>
</evidence>
<sequence>SPNDTYPFLSRFVTKSGSSQADYWVRDLELMHHWTVKTYYSLASKEEVRNFWCVEAPKQAVHHPHLLHEILAISALHKAYLEPAERSTFYALGIHHQDLAIKEMRKALPKLTPQSSGAMLATSALISLTSLATTGLMAHDGSTRPRPSADDLVDVFALQQGMYSILHQNHSHVLDGPFAILVRHHTHPSTIGPEDPEQPILSAIAAQMPSVVAAIEKQQMVPTVRVEVLAAIASLTSCLEFANIPGASTRELRFIFLWPNRLSSVYCTMLRRKEPAALVVLCYYVVAFYASESVYWFCEGWADRVVRNIADTIGHDPIWRPMIQWPWDTVIGPEQGHTQGTGNHIPQHTASHSDHTA</sequence>
<keyword evidence="2" id="KW-0812">Transmembrane</keyword>
<dbReference type="AlphaFoldDB" id="A0A6A6V5Y9"/>
<dbReference type="InterPro" id="IPR021858">
    <property type="entry name" value="Fun_TF"/>
</dbReference>
<evidence type="ECO:0008006" key="5">
    <source>
        <dbReference type="Google" id="ProtNLM"/>
    </source>
</evidence>
<dbReference type="Proteomes" id="UP000799440">
    <property type="component" value="Unassembled WGS sequence"/>
</dbReference>
<protein>
    <recommendedName>
        <fullName evidence="5">C6 zinc finger domain-containing protein</fullName>
    </recommendedName>
</protein>
<evidence type="ECO:0000313" key="3">
    <source>
        <dbReference type="EMBL" id="KAF2744930.1"/>
    </source>
</evidence>
<feature type="transmembrane region" description="Helical" evidence="2">
    <location>
        <begin position="276"/>
        <end position="297"/>
    </location>
</feature>
<dbReference type="PANTHER" id="PTHR47784">
    <property type="entry name" value="STEROL UPTAKE CONTROL PROTEIN 2"/>
    <property type="match status" value="1"/>
</dbReference>
<gene>
    <name evidence="3" type="ORF">M011DRAFT_407328</name>
</gene>
<keyword evidence="4" id="KW-1185">Reference proteome</keyword>
<accession>A0A6A6V5Y9</accession>
<dbReference type="OrthoDB" id="3546279at2759"/>
<dbReference type="PANTHER" id="PTHR47784:SF5">
    <property type="entry name" value="STEROL UPTAKE CONTROL PROTEIN 2"/>
    <property type="match status" value="1"/>
</dbReference>
<evidence type="ECO:0000313" key="4">
    <source>
        <dbReference type="Proteomes" id="UP000799440"/>
    </source>
</evidence>
<reference evidence="3" key="1">
    <citation type="journal article" date="2020" name="Stud. Mycol.">
        <title>101 Dothideomycetes genomes: a test case for predicting lifestyles and emergence of pathogens.</title>
        <authorList>
            <person name="Haridas S."/>
            <person name="Albert R."/>
            <person name="Binder M."/>
            <person name="Bloem J."/>
            <person name="Labutti K."/>
            <person name="Salamov A."/>
            <person name="Andreopoulos B."/>
            <person name="Baker S."/>
            <person name="Barry K."/>
            <person name="Bills G."/>
            <person name="Bluhm B."/>
            <person name="Cannon C."/>
            <person name="Castanera R."/>
            <person name="Culley D."/>
            <person name="Daum C."/>
            <person name="Ezra D."/>
            <person name="Gonzalez J."/>
            <person name="Henrissat B."/>
            <person name="Kuo A."/>
            <person name="Liang C."/>
            <person name="Lipzen A."/>
            <person name="Lutzoni F."/>
            <person name="Magnuson J."/>
            <person name="Mondo S."/>
            <person name="Nolan M."/>
            <person name="Ohm R."/>
            <person name="Pangilinan J."/>
            <person name="Park H.-J."/>
            <person name="Ramirez L."/>
            <person name="Alfaro M."/>
            <person name="Sun H."/>
            <person name="Tritt A."/>
            <person name="Yoshinaga Y."/>
            <person name="Zwiers L.-H."/>
            <person name="Turgeon B."/>
            <person name="Goodwin S."/>
            <person name="Spatafora J."/>
            <person name="Crous P."/>
            <person name="Grigoriev I."/>
        </authorList>
    </citation>
    <scope>NUCLEOTIDE SEQUENCE</scope>
    <source>
        <strain evidence="3">CBS 119925</strain>
    </source>
</reference>
<keyword evidence="2" id="KW-1133">Transmembrane helix</keyword>
<feature type="region of interest" description="Disordered" evidence="1">
    <location>
        <begin position="336"/>
        <end position="357"/>
    </location>
</feature>
<proteinExistence type="predicted"/>
<evidence type="ECO:0000256" key="2">
    <source>
        <dbReference type="SAM" id="Phobius"/>
    </source>
</evidence>
<dbReference type="InterPro" id="IPR053157">
    <property type="entry name" value="Sterol_Uptake_Regulator"/>
</dbReference>
<keyword evidence="2" id="KW-0472">Membrane</keyword>
<dbReference type="Pfam" id="PF11951">
    <property type="entry name" value="Fungal_trans_2"/>
    <property type="match status" value="1"/>
</dbReference>
<organism evidence="3 4">
    <name type="scientific">Sporormia fimetaria CBS 119925</name>
    <dbReference type="NCBI Taxonomy" id="1340428"/>
    <lineage>
        <taxon>Eukaryota</taxon>
        <taxon>Fungi</taxon>
        <taxon>Dikarya</taxon>
        <taxon>Ascomycota</taxon>
        <taxon>Pezizomycotina</taxon>
        <taxon>Dothideomycetes</taxon>
        <taxon>Pleosporomycetidae</taxon>
        <taxon>Pleosporales</taxon>
        <taxon>Sporormiaceae</taxon>
        <taxon>Sporormia</taxon>
    </lineage>
</organism>
<dbReference type="EMBL" id="MU006585">
    <property type="protein sequence ID" value="KAF2744930.1"/>
    <property type="molecule type" value="Genomic_DNA"/>
</dbReference>
<name>A0A6A6V5Y9_9PLEO</name>
<dbReference type="GO" id="GO:0001228">
    <property type="term" value="F:DNA-binding transcription activator activity, RNA polymerase II-specific"/>
    <property type="evidence" value="ECO:0007669"/>
    <property type="project" value="TreeGrafter"/>
</dbReference>
<feature type="non-terminal residue" evidence="3">
    <location>
        <position position="1"/>
    </location>
</feature>
<feature type="compositionally biased region" description="Polar residues" evidence="1">
    <location>
        <begin position="336"/>
        <end position="350"/>
    </location>
</feature>